<dbReference type="PIRSF" id="PIRSF019435">
    <property type="entry name" value="UCP019435"/>
    <property type="match status" value="1"/>
</dbReference>
<dbReference type="PANTHER" id="PTHR39640:SF1">
    <property type="entry name" value="DUF790 FAMILY PROTEIN"/>
    <property type="match status" value="1"/>
</dbReference>
<reference evidence="1 2" key="1">
    <citation type="submission" date="2018-08" db="EMBL/GenBank/DDBJ databases">
        <title>The metabolism and importance of syntrophic acetate oxidation coupled to methane or sulfide production in haloalkaline environments.</title>
        <authorList>
            <person name="Timmers P.H.A."/>
            <person name="Vavourakis C.D."/>
            <person name="Sorokin D.Y."/>
            <person name="Sinninghe Damste J.S."/>
            <person name="Muyzer G."/>
            <person name="Stams A.J.M."/>
            <person name="Plugge C.M."/>
        </authorList>
    </citation>
    <scope>NUCLEOTIDE SEQUENCE [LARGE SCALE GENOMIC DNA]</scope>
    <source>
        <strain evidence="1">MSAO_Arc3</strain>
    </source>
</reference>
<dbReference type="AlphaFoldDB" id="A0A3R8C636"/>
<evidence type="ECO:0000313" key="2">
    <source>
        <dbReference type="Proteomes" id="UP000284763"/>
    </source>
</evidence>
<sequence length="341" mass="39592">MINMLTSDLLVTKSYKGKIEPVYARIDKNNLEVADSLINIFQKHIGRTYGELAEEIDGIEEIDFRFIRGLSQILKRKCVIEMDASIEPSIARKMVFEECGGSVLDIAEREEVIKKIAEKVSLDPNELEKDMWADMEENLIVKDFYVISPEDLLKQYNMSLTQTLLFKATGMEIQINDNFQEIFWNIKKFGLMYSIEDDKIYLDGAASLFKMTERYGNSLAKLLPTIMRSKKWSIKASVLKKTMNGNRIYEFTLDSGHPIFDIEHDMKSGMSTDMESFDSAIEKEFSLLNFNDWNVRRESEVLKAGQYAFIPDFSLEKNDKKVYVEIIGFWTPEYLKKKIQK</sequence>
<evidence type="ECO:0000313" key="1">
    <source>
        <dbReference type="EMBL" id="RQD80405.1"/>
    </source>
</evidence>
<proteinExistence type="predicted"/>
<dbReference type="Proteomes" id="UP000284763">
    <property type="component" value="Unassembled WGS sequence"/>
</dbReference>
<comment type="caution">
    <text evidence="1">The sequence shown here is derived from an EMBL/GenBank/DDBJ whole genome shotgun (WGS) entry which is preliminary data.</text>
</comment>
<accession>A0A3R8C636</accession>
<dbReference type="EMBL" id="QZAB01000563">
    <property type="protein sequence ID" value="RQD80405.1"/>
    <property type="molecule type" value="Genomic_DNA"/>
</dbReference>
<gene>
    <name evidence="1" type="ORF">D5R95_08820</name>
</gene>
<dbReference type="Pfam" id="PF05626">
    <property type="entry name" value="DUF790"/>
    <property type="match status" value="1"/>
</dbReference>
<protein>
    <submittedName>
        <fullName evidence="1">DUF790 family protein</fullName>
    </submittedName>
</protein>
<organism evidence="1 2">
    <name type="scientific">Methanosalsum natronophilum</name>
    <dbReference type="NCBI Taxonomy" id="768733"/>
    <lineage>
        <taxon>Archaea</taxon>
        <taxon>Methanobacteriati</taxon>
        <taxon>Methanobacteriota</taxon>
        <taxon>Stenosarchaea group</taxon>
        <taxon>Methanomicrobia</taxon>
        <taxon>Methanosarcinales</taxon>
        <taxon>Methanosarcinaceae</taxon>
        <taxon>Methanosalsum</taxon>
    </lineage>
</organism>
<dbReference type="PANTHER" id="PTHR39640">
    <property type="entry name" value="VNG6129C"/>
    <property type="match status" value="1"/>
</dbReference>
<feature type="non-terminal residue" evidence="1">
    <location>
        <position position="341"/>
    </location>
</feature>
<name>A0A3R8C636_9EURY</name>
<dbReference type="InterPro" id="IPR008508">
    <property type="entry name" value="Bax1"/>
</dbReference>